<reference evidence="2" key="1">
    <citation type="submission" date="2015-07" db="EMBL/GenBank/DDBJ databases">
        <title>Draft genome sequence of Acetobacterium bakii DSM 8293, a potential psychrophilic chemical producer through syngas fermentation.</title>
        <authorList>
            <person name="Song Y."/>
            <person name="Hwang S."/>
            <person name="Cho B.-K."/>
        </authorList>
    </citation>
    <scope>NUCLEOTIDE SEQUENCE [LARGE SCALE GENOMIC DNA]</scope>
    <source>
        <strain evidence="2">DSM 8239</strain>
    </source>
</reference>
<dbReference type="OrthoDB" id="164329at2"/>
<dbReference type="NCBIfam" id="NF007714">
    <property type="entry name" value="PRK10410.1-2"/>
    <property type="match status" value="1"/>
</dbReference>
<dbReference type="STRING" id="52689.AKG39_07330"/>
<evidence type="ECO:0000313" key="1">
    <source>
        <dbReference type="EMBL" id="KNZ42315.1"/>
    </source>
</evidence>
<comment type="caution">
    <text evidence="1">The sequence shown here is derived from an EMBL/GenBank/DDBJ whole genome shotgun (WGS) entry which is preliminary data.</text>
</comment>
<dbReference type="AlphaFoldDB" id="A0A0L6U3F1"/>
<accession>A0A0L6U3F1</accession>
<evidence type="ECO:0008006" key="3">
    <source>
        <dbReference type="Google" id="ProtNLM"/>
    </source>
</evidence>
<gene>
    <name evidence="1" type="ORF">AKG39_07330</name>
</gene>
<evidence type="ECO:0000313" key="2">
    <source>
        <dbReference type="Proteomes" id="UP000036873"/>
    </source>
</evidence>
<organism evidence="1 2">
    <name type="scientific">Acetobacterium bakii</name>
    <dbReference type="NCBI Taxonomy" id="52689"/>
    <lineage>
        <taxon>Bacteria</taxon>
        <taxon>Bacillati</taxon>
        <taxon>Bacillota</taxon>
        <taxon>Clostridia</taxon>
        <taxon>Eubacteriales</taxon>
        <taxon>Eubacteriaceae</taxon>
        <taxon>Acetobacterium</taxon>
    </lineage>
</organism>
<dbReference type="Proteomes" id="UP000036873">
    <property type="component" value="Unassembled WGS sequence"/>
</dbReference>
<protein>
    <recommendedName>
        <fullName evidence="3">Nitrous oxide regulator</fullName>
    </recommendedName>
</protein>
<dbReference type="InterPro" id="IPR020483">
    <property type="entry name" value="Uncharacterised_YgbA"/>
</dbReference>
<proteinExistence type="predicted"/>
<name>A0A0L6U3F1_9FIRM</name>
<keyword evidence="2" id="KW-1185">Reference proteome</keyword>
<dbReference type="RefSeq" id="WP_050739731.1">
    <property type="nucleotide sequence ID" value="NZ_LGYO01000016.1"/>
</dbReference>
<dbReference type="Pfam" id="PF11756">
    <property type="entry name" value="YgbA_NO"/>
    <property type="match status" value="1"/>
</dbReference>
<dbReference type="EMBL" id="LGYO01000016">
    <property type="protein sequence ID" value="KNZ42315.1"/>
    <property type="molecule type" value="Genomic_DNA"/>
</dbReference>
<sequence length="96" mass="11485">MKKIENEKRTLTLMIKIYCKKNHNSNQLCDDCAELLEYALSRLDHCRYSENKGFCNQCTTHCYTKEKKEAIRKVMRFCGPRMIFYDPKMVIKHLLS</sequence>